<evidence type="ECO:0000256" key="1">
    <source>
        <dbReference type="SAM" id="SignalP"/>
    </source>
</evidence>
<evidence type="ECO:0000313" key="3">
    <source>
        <dbReference type="Proteomes" id="UP001054252"/>
    </source>
</evidence>
<organism evidence="2 3">
    <name type="scientific">Rubroshorea leprosula</name>
    <dbReference type="NCBI Taxonomy" id="152421"/>
    <lineage>
        <taxon>Eukaryota</taxon>
        <taxon>Viridiplantae</taxon>
        <taxon>Streptophyta</taxon>
        <taxon>Embryophyta</taxon>
        <taxon>Tracheophyta</taxon>
        <taxon>Spermatophyta</taxon>
        <taxon>Magnoliopsida</taxon>
        <taxon>eudicotyledons</taxon>
        <taxon>Gunneridae</taxon>
        <taxon>Pentapetalae</taxon>
        <taxon>rosids</taxon>
        <taxon>malvids</taxon>
        <taxon>Malvales</taxon>
        <taxon>Dipterocarpaceae</taxon>
        <taxon>Rubroshorea</taxon>
    </lineage>
</organism>
<feature type="chain" id="PRO_5043797886" evidence="1">
    <location>
        <begin position="18"/>
        <end position="64"/>
    </location>
</feature>
<protein>
    <submittedName>
        <fullName evidence="2">Uncharacterized protein</fullName>
    </submittedName>
</protein>
<keyword evidence="1" id="KW-0732">Signal</keyword>
<sequence>MVRLISLLSSILPCVQRIFLLLFSGIEQEIKLLIHNVTQQPACWVLASSISEAFSLASELQFIL</sequence>
<proteinExistence type="predicted"/>
<keyword evidence="3" id="KW-1185">Reference proteome</keyword>
<dbReference type="EMBL" id="BPVZ01001495">
    <property type="protein sequence ID" value="GKV53545.1"/>
    <property type="molecule type" value="Genomic_DNA"/>
</dbReference>
<accession>A0AAV5MUP3</accession>
<name>A0AAV5MUP3_9ROSI</name>
<evidence type="ECO:0000313" key="2">
    <source>
        <dbReference type="EMBL" id="GKV53545.1"/>
    </source>
</evidence>
<feature type="signal peptide" evidence="1">
    <location>
        <begin position="1"/>
        <end position="17"/>
    </location>
</feature>
<gene>
    <name evidence="2" type="ORF">SLEP1_g60065</name>
</gene>
<reference evidence="2 3" key="1">
    <citation type="journal article" date="2021" name="Commun. Biol.">
        <title>The genome of Shorea leprosula (Dipterocarpaceae) highlights the ecological relevance of drought in aseasonal tropical rainforests.</title>
        <authorList>
            <person name="Ng K.K.S."/>
            <person name="Kobayashi M.J."/>
            <person name="Fawcett J.A."/>
            <person name="Hatakeyama M."/>
            <person name="Paape T."/>
            <person name="Ng C.H."/>
            <person name="Ang C.C."/>
            <person name="Tnah L.H."/>
            <person name="Lee C.T."/>
            <person name="Nishiyama T."/>
            <person name="Sese J."/>
            <person name="O'Brien M.J."/>
            <person name="Copetti D."/>
            <person name="Mohd Noor M.I."/>
            <person name="Ong R.C."/>
            <person name="Putra M."/>
            <person name="Sireger I.Z."/>
            <person name="Indrioko S."/>
            <person name="Kosugi Y."/>
            <person name="Izuno A."/>
            <person name="Isagi Y."/>
            <person name="Lee S.L."/>
            <person name="Shimizu K.K."/>
        </authorList>
    </citation>
    <scope>NUCLEOTIDE SEQUENCE [LARGE SCALE GENOMIC DNA]</scope>
    <source>
        <strain evidence="2">214</strain>
    </source>
</reference>
<dbReference type="AlphaFoldDB" id="A0AAV5MUP3"/>
<comment type="caution">
    <text evidence="2">The sequence shown here is derived from an EMBL/GenBank/DDBJ whole genome shotgun (WGS) entry which is preliminary data.</text>
</comment>
<dbReference type="Proteomes" id="UP001054252">
    <property type="component" value="Unassembled WGS sequence"/>
</dbReference>